<comment type="caution">
    <text evidence="10">The sequence shown here is derived from an EMBL/GenBank/DDBJ whole genome shotgun (WGS) entry which is preliminary data.</text>
</comment>
<dbReference type="GO" id="GO:0004177">
    <property type="term" value="F:aminopeptidase activity"/>
    <property type="evidence" value="ECO:0007669"/>
    <property type="project" value="UniProtKB-KW"/>
</dbReference>
<name>A0A917HGH0_9BACT</name>
<dbReference type="GO" id="GO:0046872">
    <property type="term" value="F:metal ion binding"/>
    <property type="evidence" value="ECO:0007669"/>
    <property type="project" value="UniProtKB-KW"/>
</dbReference>
<reference evidence="10" key="1">
    <citation type="journal article" date="2014" name="Int. J. Syst. Evol. Microbiol.">
        <title>Complete genome sequence of Corynebacterium casei LMG S-19264T (=DSM 44701T), isolated from a smear-ripened cheese.</title>
        <authorList>
            <consortium name="US DOE Joint Genome Institute (JGI-PGF)"/>
            <person name="Walter F."/>
            <person name="Albersmeier A."/>
            <person name="Kalinowski J."/>
            <person name="Ruckert C."/>
        </authorList>
    </citation>
    <scope>NUCLEOTIDE SEQUENCE</scope>
    <source>
        <strain evidence="10">CGMCC 1.12997</strain>
    </source>
</reference>
<dbReference type="GO" id="GO:0008237">
    <property type="term" value="F:metallopeptidase activity"/>
    <property type="evidence" value="ECO:0007669"/>
    <property type="project" value="UniProtKB-KW"/>
</dbReference>
<dbReference type="Pfam" id="PF02073">
    <property type="entry name" value="Peptidase_M29"/>
    <property type="match status" value="1"/>
</dbReference>
<comment type="cofactor">
    <cofactor evidence="3">
        <name>Zn(2+)</name>
        <dbReference type="ChEBI" id="CHEBI:29105"/>
    </cofactor>
</comment>
<comment type="cofactor">
    <cofactor evidence="1">
        <name>Co(2+)</name>
        <dbReference type="ChEBI" id="CHEBI:48828"/>
    </cofactor>
</comment>
<organism evidence="10 11">
    <name type="scientific">Edaphobacter dinghuensis</name>
    <dbReference type="NCBI Taxonomy" id="1560005"/>
    <lineage>
        <taxon>Bacteria</taxon>
        <taxon>Pseudomonadati</taxon>
        <taxon>Acidobacteriota</taxon>
        <taxon>Terriglobia</taxon>
        <taxon>Terriglobales</taxon>
        <taxon>Acidobacteriaceae</taxon>
        <taxon>Edaphobacter</taxon>
    </lineage>
</organism>
<keyword evidence="8" id="KW-0378">Hydrolase</keyword>
<protein>
    <submittedName>
        <fullName evidence="10">Aminopeptidase</fullName>
    </submittedName>
</protein>
<dbReference type="PANTHER" id="PTHR34448">
    <property type="entry name" value="AMINOPEPTIDASE"/>
    <property type="match status" value="1"/>
</dbReference>
<evidence type="ECO:0000256" key="4">
    <source>
        <dbReference type="ARBA" id="ARBA00008236"/>
    </source>
</evidence>
<keyword evidence="7" id="KW-0479">Metal-binding</keyword>
<keyword evidence="11" id="KW-1185">Reference proteome</keyword>
<accession>A0A917HGH0</accession>
<dbReference type="Gene3D" id="3.40.1830.10">
    <property type="entry name" value="Thermophilic metalloprotease (M29)"/>
    <property type="match status" value="1"/>
</dbReference>
<evidence type="ECO:0000256" key="9">
    <source>
        <dbReference type="ARBA" id="ARBA00023049"/>
    </source>
</evidence>
<keyword evidence="9" id="KW-0482">Metalloprotease</keyword>
<keyword evidence="6" id="KW-0645">Protease</keyword>
<dbReference type="SUPFAM" id="SSF144052">
    <property type="entry name" value="Thermophilic metalloprotease-like"/>
    <property type="match status" value="1"/>
</dbReference>
<proteinExistence type="inferred from homology"/>
<dbReference type="PANTHER" id="PTHR34448:SF3">
    <property type="entry name" value="AMINOPEPTIDASE AMPS"/>
    <property type="match status" value="1"/>
</dbReference>
<dbReference type="GO" id="GO:0006508">
    <property type="term" value="P:proteolysis"/>
    <property type="evidence" value="ECO:0007669"/>
    <property type="project" value="UniProtKB-KW"/>
</dbReference>
<dbReference type="AlphaFoldDB" id="A0A917HGH0"/>
<dbReference type="InterPro" id="IPR052170">
    <property type="entry name" value="M29_Exopeptidase"/>
</dbReference>
<evidence type="ECO:0000256" key="7">
    <source>
        <dbReference type="ARBA" id="ARBA00022723"/>
    </source>
</evidence>
<dbReference type="Proteomes" id="UP000647241">
    <property type="component" value="Unassembled WGS sequence"/>
</dbReference>
<sequence>MQQTGIAMSTMGAVTTKFTDLAFEDKLDRLAEVAVKVGLGLRAGQELIMSAPMEALPLVRLITEHAYKAGALLVTTFYADDPSTLARFAYAPDASFDYAPKWLQDGIAEGFRSGAARLAIAGANPALLAKEDPAKVARANVAASKAGKPAMELITRHEINWTIVAYATPAWAKLVFPNDPEDIAVAKLWDAIFVSSRIDADDPVVEWQQHGERLKKRVDLLNAKRFSALHFKGPGTDLTVGLADDHLWAGGGTTAGNGVYCQPNIPTEECFTTPHKDRVDGTVKASKPLSHQGTLIENIAVRFEGGKIVEATATAGEDVLNRLISTDDGARRLGEVALVPHSSPIAQSGVLFWNTLFDENAASHIALGQAYSTCLIGGEKMSAEELAKRGANASLIHVDWMIGSGAMDVDGIATDGTAEPLMRKGEWV</sequence>
<reference evidence="10" key="2">
    <citation type="submission" date="2020-09" db="EMBL/GenBank/DDBJ databases">
        <authorList>
            <person name="Sun Q."/>
            <person name="Zhou Y."/>
        </authorList>
    </citation>
    <scope>NUCLEOTIDE SEQUENCE</scope>
    <source>
        <strain evidence="10">CGMCC 1.12997</strain>
    </source>
</reference>
<evidence type="ECO:0000256" key="5">
    <source>
        <dbReference type="ARBA" id="ARBA00022438"/>
    </source>
</evidence>
<gene>
    <name evidence="10" type="ORF">GCM10011585_22670</name>
</gene>
<evidence type="ECO:0000256" key="8">
    <source>
        <dbReference type="ARBA" id="ARBA00022801"/>
    </source>
</evidence>
<evidence type="ECO:0000256" key="1">
    <source>
        <dbReference type="ARBA" id="ARBA00001941"/>
    </source>
</evidence>
<evidence type="ECO:0000256" key="3">
    <source>
        <dbReference type="ARBA" id="ARBA00001947"/>
    </source>
</evidence>
<dbReference type="EMBL" id="BMGT01000002">
    <property type="protein sequence ID" value="GGG78913.1"/>
    <property type="molecule type" value="Genomic_DNA"/>
</dbReference>
<keyword evidence="5 10" id="KW-0031">Aminopeptidase</keyword>
<dbReference type="InterPro" id="IPR035097">
    <property type="entry name" value="M29_N-terminal"/>
</dbReference>
<dbReference type="InterPro" id="IPR000787">
    <property type="entry name" value="Peptidase_M29"/>
</dbReference>
<comment type="similarity">
    <text evidence="4">Belongs to the peptidase M29 family.</text>
</comment>
<evidence type="ECO:0000313" key="11">
    <source>
        <dbReference type="Proteomes" id="UP000647241"/>
    </source>
</evidence>
<dbReference type="PRINTS" id="PR00919">
    <property type="entry name" value="THERMOPTASE"/>
</dbReference>
<comment type="cofactor">
    <cofactor evidence="2">
        <name>Mg(2+)</name>
        <dbReference type="ChEBI" id="CHEBI:18420"/>
    </cofactor>
</comment>
<evidence type="ECO:0000313" key="10">
    <source>
        <dbReference type="EMBL" id="GGG78913.1"/>
    </source>
</evidence>
<evidence type="ECO:0000256" key="6">
    <source>
        <dbReference type="ARBA" id="ARBA00022670"/>
    </source>
</evidence>
<evidence type="ECO:0000256" key="2">
    <source>
        <dbReference type="ARBA" id="ARBA00001946"/>
    </source>
</evidence>